<name>A0ABS2CT33_9FLAO</name>
<accession>A0ABS2CT33</accession>
<protein>
    <submittedName>
        <fullName evidence="1">Uncharacterized protein</fullName>
    </submittedName>
</protein>
<evidence type="ECO:0000313" key="2">
    <source>
        <dbReference type="Proteomes" id="UP000759529"/>
    </source>
</evidence>
<evidence type="ECO:0000313" key="1">
    <source>
        <dbReference type="EMBL" id="MBM6498125.1"/>
    </source>
</evidence>
<dbReference type="EMBL" id="JACSOD020000390">
    <property type="protein sequence ID" value="MBM6498125.1"/>
    <property type="molecule type" value="Genomic_DNA"/>
</dbReference>
<keyword evidence="2" id="KW-1185">Reference proteome</keyword>
<comment type="caution">
    <text evidence="1">The sequence shown here is derived from an EMBL/GenBank/DDBJ whole genome shotgun (WGS) entry which is preliminary data.</text>
</comment>
<sequence length="163" mass="17509">MANLSNNRLDFTLSQSDVTAINDSIDALNSRLDFLIGLTVTERITLPAIDVNNKAFTEDAINAATSNETLLPGYVSVVAMKNDLDLFNQLEPIKIKLNQILEKINDTQLLAGSEAYTSALTVYKLFGSAADAGIPGTDTIYDLLKQRFAGQGGTGKPATDPNL</sequence>
<organism evidence="1 2">
    <name type="scientific">Flavobacterium macrobrachii</name>
    <dbReference type="NCBI Taxonomy" id="591204"/>
    <lineage>
        <taxon>Bacteria</taxon>
        <taxon>Pseudomonadati</taxon>
        <taxon>Bacteroidota</taxon>
        <taxon>Flavobacteriia</taxon>
        <taxon>Flavobacteriales</taxon>
        <taxon>Flavobacteriaceae</taxon>
        <taxon>Flavobacterium</taxon>
    </lineage>
</organism>
<proteinExistence type="predicted"/>
<dbReference type="Proteomes" id="UP000759529">
    <property type="component" value="Unassembled WGS sequence"/>
</dbReference>
<dbReference type="RefSeq" id="WP_187658635.1">
    <property type="nucleotide sequence ID" value="NZ_JACSOD020000390.1"/>
</dbReference>
<reference evidence="1 2" key="1">
    <citation type="submission" date="2021-02" db="EMBL/GenBank/DDBJ databases">
        <authorList>
            <person name="Jung H.S."/>
            <person name="Chun B.H."/>
            <person name="Jeon C.O."/>
        </authorList>
    </citation>
    <scope>NUCLEOTIDE SEQUENCE [LARGE SCALE GENOMIC DNA]</scope>
    <source>
        <strain evidence="1 2">LMG 25203</strain>
    </source>
</reference>
<gene>
    <name evidence="1" type="ORF">H9X54_002260</name>
</gene>